<gene>
    <name evidence="10" type="ORF">GCM10007053_01450</name>
</gene>
<evidence type="ECO:0000256" key="1">
    <source>
        <dbReference type="ARBA" id="ARBA00004984"/>
    </source>
</evidence>
<accession>A0A918XC02</accession>
<keyword evidence="4 8" id="KW-0479">Metal-binding</keyword>
<dbReference type="Gene3D" id="3.20.20.140">
    <property type="entry name" value="Metal-dependent hydrolases"/>
    <property type="match status" value="1"/>
</dbReference>
<dbReference type="PANTHER" id="PTHR11271:SF6">
    <property type="entry name" value="GUANINE DEAMINASE"/>
    <property type="match status" value="1"/>
</dbReference>
<evidence type="ECO:0000256" key="5">
    <source>
        <dbReference type="ARBA" id="ARBA00022801"/>
    </source>
</evidence>
<dbReference type="AlphaFoldDB" id="A0A918XC02"/>
<dbReference type="EC" id="3.5.4.3" evidence="3 7"/>
<dbReference type="GO" id="GO:0008892">
    <property type="term" value="F:guanine deaminase activity"/>
    <property type="evidence" value="ECO:0007669"/>
    <property type="project" value="UniProtKB-UniRule"/>
</dbReference>
<dbReference type="RefSeq" id="WP_189474234.1">
    <property type="nucleotide sequence ID" value="NZ_BMYM01000001.1"/>
</dbReference>
<dbReference type="CDD" id="cd01303">
    <property type="entry name" value="GDEase"/>
    <property type="match status" value="1"/>
</dbReference>
<dbReference type="GO" id="GO:0005829">
    <property type="term" value="C:cytosol"/>
    <property type="evidence" value="ECO:0007669"/>
    <property type="project" value="TreeGrafter"/>
</dbReference>
<keyword evidence="11" id="KW-1185">Reference proteome</keyword>
<dbReference type="NCBIfam" id="NF006679">
    <property type="entry name" value="PRK09228.1"/>
    <property type="match status" value="1"/>
</dbReference>
<reference evidence="10" key="1">
    <citation type="journal article" date="2014" name="Int. J. Syst. Evol. Microbiol.">
        <title>Complete genome sequence of Corynebacterium casei LMG S-19264T (=DSM 44701T), isolated from a smear-ripened cheese.</title>
        <authorList>
            <consortium name="US DOE Joint Genome Institute (JGI-PGF)"/>
            <person name="Walter F."/>
            <person name="Albersmeier A."/>
            <person name="Kalinowski J."/>
            <person name="Ruckert C."/>
        </authorList>
    </citation>
    <scope>NUCLEOTIDE SEQUENCE</scope>
    <source>
        <strain evidence="10">KCTC 23430</strain>
    </source>
</reference>
<comment type="catalytic activity">
    <reaction evidence="8">
        <text>guanine + H2O + H(+) = xanthine + NH4(+)</text>
        <dbReference type="Rhea" id="RHEA:14665"/>
        <dbReference type="ChEBI" id="CHEBI:15377"/>
        <dbReference type="ChEBI" id="CHEBI:15378"/>
        <dbReference type="ChEBI" id="CHEBI:16235"/>
        <dbReference type="ChEBI" id="CHEBI:17712"/>
        <dbReference type="ChEBI" id="CHEBI:28938"/>
        <dbReference type="EC" id="3.5.4.3"/>
    </reaction>
</comment>
<dbReference type="SUPFAM" id="SSF51556">
    <property type="entry name" value="Metallo-dependent hydrolases"/>
    <property type="match status" value="1"/>
</dbReference>
<evidence type="ECO:0000259" key="9">
    <source>
        <dbReference type="Pfam" id="PF01979"/>
    </source>
</evidence>
<evidence type="ECO:0000256" key="2">
    <source>
        <dbReference type="ARBA" id="ARBA00006745"/>
    </source>
</evidence>
<keyword evidence="6 8" id="KW-0862">Zinc</keyword>
<dbReference type="Pfam" id="PF01979">
    <property type="entry name" value="Amidohydro_1"/>
    <property type="match status" value="1"/>
</dbReference>
<comment type="caution">
    <text evidence="10">The sequence shown here is derived from an EMBL/GenBank/DDBJ whole genome shotgun (WGS) entry which is preliminary data.</text>
</comment>
<comment type="cofactor">
    <cofactor evidence="8">
        <name>Zn(2+)</name>
        <dbReference type="ChEBI" id="CHEBI:29105"/>
    </cofactor>
    <text evidence="8">Binds 1 zinc ion per subunit.</text>
</comment>
<dbReference type="InterPro" id="IPR006680">
    <property type="entry name" value="Amidohydro-rel"/>
</dbReference>
<proteinExistence type="inferred from homology"/>
<dbReference type="InterPro" id="IPR032466">
    <property type="entry name" value="Metal_Hydrolase"/>
</dbReference>
<dbReference type="NCBIfam" id="TIGR02967">
    <property type="entry name" value="guan_deamin"/>
    <property type="match status" value="1"/>
</dbReference>
<dbReference type="Proteomes" id="UP000644693">
    <property type="component" value="Unassembled WGS sequence"/>
</dbReference>
<evidence type="ECO:0000256" key="3">
    <source>
        <dbReference type="ARBA" id="ARBA00012781"/>
    </source>
</evidence>
<evidence type="ECO:0000256" key="4">
    <source>
        <dbReference type="ARBA" id="ARBA00022723"/>
    </source>
</evidence>
<dbReference type="GO" id="GO:0006147">
    <property type="term" value="P:guanine catabolic process"/>
    <property type="evidence" value="ECO:0007669"/>
    <property type="project" value="UniProtKB-UniRule"/>
</dbReference>
<dbReference type="InterPro" id="IPR014311">
    <property type="entry name" value="Guanine_deaminase"/>
</dbReference>
<evidence type="ECO:0000256" key="7">
    <source>
        <dbReference type="NCBIfam" id="TIGR02967"/>
    </source>
</evidence>
<comment type="pathway">
    <text evidence="1 8">Purine metabolism; guanine degradation; xanthine from guanine: step 1/1.</text>
</comment>
<feature type="domain" description="Amidohydrolase-related" evidence="9">
    <location>
        <begin position="66"/>
        <end position="426"/>
    </location>
</feature>
<comment type="function">
    <text evidence="8">Catalyzes the hydrolytic deamination of guanine, producing xanthine and ammonia.</text>
</comment>
<dbReference type="SUPFAM" id="SSF51338">
    <property type="entry name" value="Composite domain of metallo-dependent hydrolases"/>
    <property type="match status" value="2"/>
</dbReference>
<dbReference type="PANTHER" id="PTHR11271">
    <property type="entry name" value="GUANINE DEAMINASE"/>
    <property type="match status" value="1"/>
</dbReference>
<comment type="similarity">
    <text evidence="2 8">Belongs to the metallo-dependent hydrolases superfamily. ATZ/TRZ family.</text>
</comment>
<organism evidence="10 11">
    <name type="scientific">Parahalioglobus pacificus</name>
    <dbReference type="NCBI Taxonomy" id="930806"/>
    <lineage>
        <taxon>Bacteria</taxon>
        <taxon>Pseudomonadati</taxon>
        <taxon>Pseudomonadota</taxon>
        <taxon>Gammaproteobacteria</taxon>
        <taxon>Cellvibrionales</taxon>
        <taxon>Halieaceae</taxon>
        <taxon>Parahalioglobus</taxon>
    </lineage>
</organism>
<dbReference type="Gene3D" id="2.30.40.10">
    <property type="entry name" value="Urease, subunit C, domain 1"/>
    <property type="match status" value="1"/>
</dbReference>
<evidence type="ECO:0000313" key="10">
    <source>
        <dbReference type="EMBL" id="GHD25535.1"/>
    </source>
</evidence>
<evidence type="ECO:0000313" key="11">
    <source>
        <dbReference type="Proteomes" id="UP000644693"/>
    </source>
</evidence>
<sequence>MQAYRASLLHFLDDPDKLGETDSFEYIEDGLLLVENGHIAAAGHWKELSKQLPEHVSLVDHCGKLISPGFVDTHIHYPQTEMIAAYGEQLLQWLETYTFPVEEQFADADYALGIANCFLDQLAACGTTTAMVFGTVHPQSVDAFFSACERRNLRMIAGKVLMDRNAPEALTDTPDSGYDDSRALIEKWHNRGRLRYAVTPRFSPTSSPEQLKRAGQLLAEFPDVYMQTHIAENHDEIAWVKELFPQCEHYLDTYDQAGLLGRRSVFAHCVHLEDAEWKRLAETHSNISFCAASNLFLGSGLFNLKRAVEHNICVGMGTDVGGGNTFSMLQNMADAYKTQQLNGYELTPFKAFYLATLGGARSLDCDDLIGNFLPGKEADFVILDKQATPFLDFRFRHCNTLLEELFVLATLGDDRNVLATYAAGKAIHHRDKTNEAMA</sequence>
<dbReference type="FunFam" id="3.20.20.140:FF:000022">
    <property type="entry name" value="Guanine deaminase"/>
    <property type="match status" value="1"/>
</dbReference>
<keyword evidence="5 8" id="KW-0378">Hydrolase</keyword>
<dbReference type="EMBL" id="BMYM01000001">
    <property type="protein sequence ID" value="GHD25535.1"/>
    <property type="molecule type" value="Genomic_DNA"/>
</dbReference>
<protein>
    <recommendedName>
        <fullName evidence="3 7">Guanine deaminase</fullName>
        <shortName evidence="8">Guanase</shortName>
        <ecNumber evidence="3 7">3.5.4.3</ecNumber>
    </recommendedName>
    <alternativeName>
        <fullName evidence="8">Guanine aminohydrolase</fullName>
    </alternativeName>
</protein>
<evidence type="ECO:0000256" key="8">
    <source>
        <dbReference type="RuleBase" id="RU366009"/>
    </source>
</evidence>
<dbReference type="GO" id="GO:0008270">
    <property type="term" value="F:zinc ion binding"/>
    <property type="evidence" value="ECO:0007669"/>
    <property type="project" value="UniProtKB-UniRule"/>
</dbReference>
<dbReference type="InterPro" id="IPR011059">
    <property type="entry name" value="Metal-dep_hydrolase_composite"/>
</dbReference>
<name>A0A918XC02_9GAMM</name>
<reference evidence="10" key="2">
    <citation type="submission" date="2020-09" db="EMBL/GenBank/DDBJ databases">
        <authorList>
            <person name="Sun Q."/>
            <person name="Kim S."/>
        </authorList>
    </citation>
    <scope>NUCLEOTIDE SEQUENCE</scope>
    <source>
        <strain evidence="10">KCTC 23430</strain>
    </source>
</reference>
<evidence type="ECO:0000256" key="6">
    <source>
        <dbReference type="ARBA" id="ARBA00022833"/>
    </source>
</evidence>
<dbReference type="InterPro" id="IPR051607">
    <property type="entry name" value="Metallo-dep_hydrolases"/>
</dbReference>